<evidence type="ECO:0000256" key="4">
    <source>
        <dbReference type="ARBA" id="ARBA00022741"/>
    </source>
</evidence>
<dbReference type="Pfam" id="PF01931">
    <property type="entry name" value="NTPase_I-T"/>
    <property type="match status" value="2"/>
</dbReference>
<dbReference type="GO" id="GO:0006772">
    <property type="term" value="P:thiamine metabolic process"/>
    <property type="evidence" value="ECO:0007669"/>
    <property type="project" value="TreeGrafter"/>
</dbReference>
<evidence type="ECO:0000256" key="10">
    <source>
        <dbReference type="ARBA" id="ARBA00048174"/>
    </source>
</evidence>
<keyword evidence="8" id="KW-0464">Manganese</keyword>
<dbReference type="EMBL" id="HBHQ01005249">
    <property type="protein sequence ID" value="CAD9811690.1"/>
    <property type="molecule type" value="Transcribed_RNA"/>
</dbReference>
<dbReference type="GO" id="GO:0103023">
    <property type="term" value="F:ITPase activity"/>
    <property type="evidence" value="ECO:0007669"/>
    <property type="project" value="UniProtKB-EC"/>
</dbReference>
<comment type="catalytic activity">
    <reaction evidence="11">
        <text>XTP + H2O = XDP + phosphate + H(+)</text>
        <dbReference type="Rhea" id="RHEA:28406"/>
        <dbReference type="ChEBI" id="CHEBI:15377"/>
        <dbReference type="ChEBI" id="CHEBI:15378"/>
        <dbReference type="ChEBI" id="CHEBI:43474"/>
        <dbReference type="ChEBI" id="CHEBI:59884"/>
        <dbReference type="ChEBI" id="CHEBI:61314"/>
        <dbReference type="EC" id="3.6.1.73"/>
    </reaction>
</comment>
<dbReference type="GO" id="GO:0009117">
    <property type="term" value="P:nucleotide metabolic process"/>
    <property type="evidence" value="ECO:0007669"/>
    <property type="project" value="UniProtKB-KW"/>
</dbReference>
<comment type="catalytic activity">
    <reaction evidence="10">
        <text>ITP + H2O = IDP + phosphate + H(+)</text>
        <dbReference type="Rhea" id="RHEA:28330"/>
        <dbReference type="ChEBI" id="CHEBI:15377"/>
        <dbReference type="ChEBI" id="CHEBI:15378"/>
        <dbReference type="ChEBI" id="CHEBI:43474"/>
        <dbReference type="ChEBI" id="CHEBI:58280"/>
        <dbReference type="ChEBI" id="CHEBI:61402"/>
        <dbReference type="EC" id="3.6.1.73"/>
    </reaction>
</comment>
<dbReference type="InterPro" id="IPR029001">
    <property type="entry name" value="ITPase-like_fam"/>
</dbReference>
<evidence type="ECO:0000256" key="5">
    <source>
        <dbReference type="ARBA" id="ARBA00022801"/>
    </source>
</evidence>
<dbReference type="PANTHER" id="PTHR34699:SF2">
    <property type="entry name" value="NON-CANONICAL PURINE NTP PHOSPHATASE_PRRC1 DOMAIN-CONTAINING PROTEIN"/>
    <property type="match status" value="1"/>
</dbReference>
<keyword evidence="7" id="KW-0546">Nucleotide metabolism</keyword>
<evidence type="ECO:0000256" key="3">
    <source>
        <dbReference type="ARBA" id="ARBA00022723"/>
    </source>
</evidence>
<keyword evidence="4" id="KW-0547">Nucleotide-binding</keyword>
<evidence type="ECO:0000256" key="6">
    <source>
        <dbReference type="ARBA" id="ARBA00022842"/>
    </source>
</evidence>
<proteinExistence type="predicted"/>
<comment type="cofactor">
    <cofactor evidence="1">
        <name>Mn(2+)</name>
        <dbReference type="ChEBI" id="CHEBI:29035"/>
    </cofactor>
</comment>
<evidence type="ECO:0000256" key="8">
    <source>
        <dbReference type="ARBA" id="ARBA00023211"/>
    </source>
</evidence>
<dbReference type="GO" id="GO:0000166">
    <property type="term" value="F:nucleotide binding"/>
    <property type="evidence" value="ECO:0007669"/>
    <property type="project" value="UniProtKB-KW"/>
</dbReference>
<evidence type="ECO:0000256" key="2">
    <source>
        <dbReference type="ARBA" id="ARBA00001946"/>
    </source>
</evidence>
<dbReference type="InterPro" id="IPR026533">
    <property type="entry name" value="NTPase/PRRC1"/>
</dbReference>
<dbReference type="GO" id="GO:0046872">
    <property type="term" value="F:metal ion binding"/>
    <property type="evidence" value="ECO:0007669"/>
    <property type="project" value="UniProtKB-KW"/>
</dbReference>
<keyword evidence="5" id="KW-0378">Hydrolase</keyword>
<dbReference type="SUPFAM" id="SSF52972">
    <property type="entry name" value="ITPase-like"/>
    <property type="match status" value="2"/>
</dbReference>
<reference evidence="13" key="1">
    <citation type="submission" date="2021-01" db="EMBL/GenBank/DDBJ databases">
        <authorList>
            <person name="Corre E."/>
            <person name="Pelletier E."/>
            <person name="Niang G."/>
            <person name="Scheremetjew M."/>
            <person name="Finn R."/>
            <person name="Kale V."/>
            <person name="Holt S."/>
            <person name="Cochrane G."/>
            <person name="Meng A."/>
            <person name="Brown T."/>
            <person name="Cohen L."/>
        </authorList>
    </citation>
    <scope>NUCLEOTIDE SEQUENCE</scope>
    <source>
        <strain evidence="13">CCMP2084</strain>
    </source>
</reference>
<protein>
    <recommendedName>
        <fullName evidence="9">inosine/xanthosine triphosphatase</fullName>
        <ecNumber evidence="9">3.6.1.73</ecNumber>
    </recommendedName>
</protein>
<dbReference type="Gene3D" id="3.90.950.10">
    <property type="match status" value="1"/>
</dbReference>
<organism evidence="13">
    <name type="scientific">Attheya septentrionalis</name>
    <dbReference type="NCBI Taxonomy" id="420275"/>
    <lineage>
        <taxon>Eukaryota</taxon>
        <taxon>Sar</taxon>
        <taxon>Stramenopiles</taxon>
        <taxon>Ochrophyta</taxon>
        <taxon>Bacillariophyta</taxon>
        <taxon>Coscinodiscophyceae</taxon>
        <taxon>Chaetocerotophycidae</taxon>
        <taxon>Chaetocerotales</taxon>
        <taxon>Attheyaceae</taxon>
        <taxon>Attheya</taxon>
    </lineage>
</organism>
<evidence type="ECO:0000256" key="1">
    <source>
        <dbReference type="ARBA" id="ARBA00001936"/>
    </source>
</evidence>
<sequence>MSGEKNSIHDGAVVNVRVAVGSGNPCKIEAVRSAFEHAFGGSVNIVISSHIVPSNVSDQPMGAEETKRGAMNRARAAFAMAKEKPDFAVGLEGGLVMETNLGEPQQNQEDAIPTLWCMAWMAILGSDSSTCTLIRADNQNDMADSSPSSTPQPQQYRQATKQVWGFAQTGHFALPPQVAQLVVKEGMELGDADDQVFDRTNGKHGSGTVGILTNGMIDRANYYDHALKLALTPWIRPDLYIPSFSS</sequence>
<evidence type="ECO:0000313" key="13">
    <source>
        <dbReference type="EMBL" id="CAD9811690.1"/>
    </source>
</evidence>
<keyword evidence="3" id="KW-0479">Metal-binding</keyword>
<dbReference type="EC" id="3.6.1.73" evidence="9"/>
<evidence type="ECO:0000256" key="9">
    <source>
        <dbReference type="ARBA" id="ARBA00038901"/>
    </source>
</evidence>
<evidence type="ECO:0000259" key="12">
    <source>
        <dbReference type="Pfam" id="PF01931"/>
    </source>
</evidence>
<name>A0A7S2U8C0_9STRA</name>
<evidence type="ECO:0000256" key="7">
    <source>
        <dbReference type="ARBA" id="ARBA00023080"/>
    </source>
</evidence>
<keyword evidence="6" id="KW-0460">Magnesium</keyword>
<feature type="domain" description="Non-canonical purine NTP phosphatase/PRRC1" evidence="12">
    <location>
        <begin position="162"/>
        <end position="235"/>
    </location>
</feature>
<dbReference type="PANTHER" id="PTHR34699">
    <property type="match status" value="1"/>
</dbReference>
<evidence type="ECO:0000256" key="11">
    <source>
        <dbReference type="ARBA" id="ARBA00048781"/>
    </source>
</evidence>
<comment type="cofactor">
    <cofactor evidence="2">
        <name>Mg(2+)</name>
        <dbReference type="ChEBI" id="CHEBI:18420"/>
    </cofactor>
</comment>
<accession>A0A7S2U8C0</accession>
<dbReference type="AlphaFoldDB" id="A0A7S2U8C0"/>
<dbReference type="InterPro" id="IPR050299">
    <property type="entry name" value="YjjX_NTPase"/>
</dbReference>
<feature type="domain" description="Non-canonical purine NTP phosphatase/PRRC1" evidence="12">
    <location>
        <begin position="21"/>
        <end position="125"/>
    </location>
</feature>
<gene>
    <name evidence="13" type="ORF">ASEP1449_LOCUS3515</name>
</gene>